<organism evidence="2 3">
    <name type="scientific">Microcystis flos-aquae Mf_QC_C_20070823_S10D</name>
    <dbReference type="NCBI Taxonomy" id="2486236"/>
    <lineage>
        <taxon>Bacteria</taxon>
        <taxon>Bacillati</taxon>
        <taxon>Cyanobacteriota</taxon>
        <taxon>Cyanophyceae</taxon>
        <taxon>Oscillatoriophycideae</taxon>
        <taxon>Chroococcales</taxon>
        <taxon>Microcystaceae</taxon>
        <taxon>Microcystis</taxon>
    </lineage>
</organism>
<reference evidence="2 3" key="1">
    <citation type="submission" date="2019-01" db="EMBL/GenBank/DDBJ databases">
        <title>Coherence of Microcystis species and biogeography revealed through population genomics.</title>
        <authorList>
            <person name="Perez-Carrascal O.M."/>
            <person name="Terrat Y."/>
            <person name="Giani A."/>
            <person name="Fortin N."/>
            <person name="Tromas N."/>
            <person name="Shapiro B.J."/>
        </authorList>
    </citation>
    <scope>NUCLEOTIDE SEQUENCE [LARGE SCALE GENOMIC DNA]</scope>
    <source>
        <strain evidence="2">Mf_QC_C_20070823_S10D</strain>
    </source>
</reference>
<proteinExistence type="predicted"/>
<name>A0A552KW15_9CHRO</name>
<dbReference type="AlphaFoldDB" id="A0A552KW15"/>
<feature type="signal peptide" evidence="1">
    <location>
        <begin position="1"/>
        <end position="25"/>
    </location>
</feature>
<evidence type="ECO:0000256" key="1">
    <source>
        <dbReference type="SAM" id="SignalP"/>
    </source>
</evidence>
<dbReference type="EMBL" id="SFAM01000084">
    <property type="protein sequence ID" value="TRV12139.1"/>
    <property type="molecule type" value="Genomic_DNA"/>
</dbReference>
<comment type="caution">
    <text evidence="2">The sequence shown here is derived from an EMBL/GenBank/DDBJ whole genome shotgun (WGS) entry which is preliminary data.</text>
</comment>
<dbReference type="Proteomes" id="UP000315868">
    <property type="component" value="Unassembled WGS sequence"/>
</dbReference>
<protein>
    <submittedName>
        <fullName evidence="2">PEP-CTERM sorting domain-containing protein</fullName>
    </submittedName>
</protein>
<keyword evidence="1" id="KW-0732">Signal</keyword>
<accession>A0A552KW15</accession>
<dbReference type="NCBIfam" id="TIGR02595">
    <property type="entry name" value="PEP_CTERM"/>
    <property type="match status" value="1"/>
</dbReference>
<evidence type="ECO:0000313" key="3">
    <source>
        <dbReference type="Proteomes" id="UP000315868"/>
    </source>
</evidence>
<gene>
    <name evidence="2" type="ORF">EWV45_09965</name>
</gene>
<evidence type="ECO:0000313" key="2">
    <source>
        <dbReference type="EMBL" id="TRV12139.1"/>
    </source>
</evidence>
<feature type="chain" id="PRO_5022073663" evidence="1">
    <location>
        <begin position="26"/>
        <end position="251"/>
    </location>
</feature>
<sequence length="251" mass="26799">MFKLPTLTLITVAGLLVATAETSPAAVVNGSFETGNFSDWNTSGQASVETSSFQVTPVNGSYQAVLQTCFFTGACDDSQSLTNANDLESFLGLSVNELSNLGVIEGSAIKQTITANAGDIFSFSWNFLTDEDAANVDYNDFAFFTLNNNLYRLADIQSSFPVSPSFSHLKKETGYQTYTIPISVTGNYILGFGVVDVDKTGGGDNTINSALLVDNIKLTNNSDIAKVPEPDTIFGLLLTLGLASKCKRKNC</sequence>
<dbReference type="InterPro" id="IPR013424">
    <property type="entry name" value="Ice-binding_C"/>
</dbReference>